<dbReference type="AlphaFoldDB" id="A0A172ZHF5"/>
<gene>
    <name evidence="1" type="ORF">AR543_13740</name>
</gene>
<dbReference type="STRING" id="1616788.AR543_13740"/>
<sequence>MRVRFKVKHIVLYVLLPLLLISSTAYVLMMPQVSSWLHGRTNQSLAEQRSELLEDLAKASAPERINIIREKVIGSGSSYTPFAFDVYIGSNSSQWGDSSESDSPLKPTERIDLLNEYITQSVPGYELEEASQQLVFLYDSLGQQKQADQALQQAMAKFPTPSEQRSQLAVLQANRLLNEGDQDRAKQAFEKIHPETLDENTNLKAEWALLHARLLYIDHKADQALVVLTDAIKELKENSSSSGSDPANVSGYTPLIRMQQTIQAAIQHHEYAAGTVQGTLKHSDGTPVAGAGIFLIAEGDLNSYSSNASDSGPYHTMTDAQGRYAFHAVMPGFYQLRLGLSFQQVDGWTWQIPADPWIHVNQGKQLQQNLILQPLIQLKQPVNDQIITDDRITFSWQPVQGAAYYELEGGIQLPKGSSRSVVKGNIRTPSTTITAEELYRMSMGFSYGSSGNFESVVPESILSFMNPNVRLSWNVIAYDSNGQLISQSNGYRLTRESMGSLPFFYLKNRTLTTADRILLDKKPEDALAAYREALAANPQDVHALRMLTRMLSTRQSIMENTADNDEYIELMQRLLLLSPSSQDASVLTDYYYRQQDWTAYNKYLELYLTLSDKEVTGNKTALSSYERSTYAVALMGQNKLQEADRQFKLAMQQDPDHRFVGSYIANRLYMDRTLESALTLAEQYPQHESEQTAYFWTNLLQDMQAERTHYSNSDLYDQELQQKLGWYVQGKEDRLKQWTSHPTTHTPILQKFMKALLEVR</sequence>
<dbReference type="SUPFAM" id="SSF48452">
    <property type="entry name" value="TPR-like"/>
    <property type="match status" value="1"/>
</dbReference>
<protein>
    <recommendedName>
        <fullName evidence="3">Carboxypeptidase regulatory-like domain-containing protein</fullName>
    </recommendedName>
</protein>
<dbReference type="GO" id="GO:0005506">
    <property type="term" value="F:iron ion binding"/>
    <property type="evidence" value="ECO:0007669"/>
    <property type="project" value="InterPro"/>
</dbReference>
<dbReference type="OrthoDB" id="1947780at2"/>
<proteinExistence type="predicted"/>
<dbReference type="GO" id="GO:0016702">
    <property type="term" value="F:oxidoreductase activity, acting on single donors with incorporation of molecular oxygen, incorporation of two atoms of oxygen"/>
    <property type="evidence" value="ECO:0007669"/>
    <property type="project" value="InterPro"/>
</dbReference>
<organism evidence="1 2">
    <name type="scientific">Paenibacillus bovis</name>
    <dbReference type="NCBI Taxonomy" id="1616788"/>
    <lineage>
        <taxon>Bacteria</taxon>
        <taxon>Bacillati</taxon>
        <taxon>Bacillota</taxon>
        <taxon>Bacilli</taxon>
        <taxon>Bacillales</taxon>
        <taxon>Paenibacillaceae</taxon>
        <taxon>Paenibacillus</taxon>
    </lineage>
</organism>
<name>A0A172ZHF5_9BACL</name>
<dbReference type="KEGG" id="pbv:AR543_13740"/>
<dbReference type="Proteomes" id="UP000078148">
    <property type="component" value="Chromosome"/>
</dbReference>
<evidence type="ECO:0000313" key="2">
    <source>
        <dbReference type="Proteomes" id="UP000078148"/>
    </source>
</evidence>
<accession>A0A172ZHF5</accession>
<evidence type="ECO:0000313" key="1">
    <source>
        <dbReference type="EMBL" id="ANF96963.1"/>
    </source>
</evidence>
<dbReference type="SUPFAM" id="SSF49452">
    <property type="entry name" value="Starch-binding domain-like"/>
    <property type="match status" value="1"/>
</dbReference>
<evidence type="ECO:0008006" key="3">
    <source>
        <dbReference type="Google" id="ProtNLM"/>
    </source>
</evidence>
<dbReference type="EMBL" id="CP013023">
    <property type="protein sequence ID" value="ANF96963.1"/>
    <property type="molecule type" value="Genomic_DNA"/>
</dbReference>
<dbReference type="Gene3D" id="2.60.130.10">
    <property type="entry name" value="Aromatic compound dioxygenase"/>
    <property type="match status" value="1"/>
</dbReference>
<dbReference type="GO" id="GO:0030246">
    <property type="term" value="F:carbohydrate binding"/>
    <property type="evidence" value="ECO:0007669"/>
    <property type="project" value="InterPro"/>
</dbReference>
<reference evidence="1 2" key="2">
    <citation type="journal article" date="2016" name="Int. J. Syst. Evol. Microbiol.">
        <title>Paenibacillus bovis sp. nov., isolated from raw yak (Bos grunniens) milk.</title>
        <authorList>
            <person name="Gao C."/>
            <person name="Han J."/>
            <person name="Liu Z."/>
            <person name="Xu X."/>
            <person name="Hang F."/>
            <person name="Wu Z."/>
        </authorList>
    </citation>
    <scope>NUCLEOTIDE SEQUENCE [LARGE SCALE GENOMIC DNA]</scope>
    <source>
        <strain evidence="1 2">BD3526</strain>
    </source>
</reference>
<dbReference type="Gene3D" id="1.25.40.10">
    <property type="entry name" value="Tetratricopeptide repeat domain"/>
    <property type="match status" value="2"/>
</dbReference>
<reference evidence="2" key="1">
    <citation type="submission" date="2015-10" db="EMBL/GenBank/DDBJ databases">
        <title>Genome of Paenibacillus bovis sp. nov.</title>
        <authorList>
            <person name="Wu Z."/>
            <person name="Gao C."/>
            <person name="Liu Z."/>
            <person name="Zheng H."/>
        </authorList>
    </citation>
    <scope>NUCLEOTIDE SEQUENCE [LARGE SCALE GENOMIC DNA]</scope>
    <source>
        <strain evidence="2">BD3526</strain>
    </source>
</reference>
<dbReference type="InterPro" id="IPR015889">
    <property type="entry name" value="Intradiol_dOase_core"/>
</dbReference>
<dbReference type="InterPro" id="IPR011990">
    <property type="entry name" value="TPR-like_helical_dom_sf"/>
</dbReference>
<dbReference type="InterPro" id="IPR013784">
    <property type="entry name" value="Carb-bd-like_fold"/>
</dbReference>
<dbReference type="RefSeq" id="WP_060535071.1">
    <property type="nucleotide sequence ID" value="NZ_CP013023.1"/>
</dbReference>
<keyword evidence="2" id="KW-1185">Reference proteome</keyword>